<feature type="binding site" evidence="8 10">
    <location>
        <position position="86"/>
    </location>
    <ligand>
        <name>substrate</name>
    </ligand>
</feature>
<dbReference type="GO" id="GO:0019631">
    <property type="term" value="P:quinate catabolic process"/>
    <property type="evidence" value="ECO:0007669"/>
    <property type="project" value="TreeGrafter"/>
</dbReference>
<feature type="binding site" evidence="8 10">
    <location>
        <begin position="113"/>
        <end position="114"/>
    </location>
    <ligand>
        <name>substrate</name>
    </ligand>
</feature>
<dbReference type="HAMAP" id="MF_00169">
    <property type="entry name" value="AroQ"/>
    <property type="match status" value="1"/>
</dbReference>
<dbReference type="PANTHER" id="PTHR21272">
    <property type="entry name" value="CATABOLIC 3-DEHYDROQUINASE"/>
    <property type="match status" value="1"/>
</dbReference>
<dbReference type="PANTHER" id="PTHR21272:SF3">
    <property type="entry name" value="CATABOLIC 3-DEHYDROQUINASE"/>
    <property type="match status" value="1"/>
</dbReference>
<dbReference type="NCBIfam" id="NF003807">
    <property type="entry name" value="PRK05395.1-4"/>
    <property type="match status" value="1"/>
</dbReference>
<dbReference type="Proteomes" id="UP000050580">
    <property type="component" value="Unassembled WGS sequence"/>
</dbReference>
<evidence type="ECO:0000256" key="10">
    <source>
        <dbReference type="PIRSR" id="PIRSR001399-2"/>
    </source>
</evidence>
<comment type="pathway">
    <text evidence="3 8">Metabolic intermediate biosynthesis; chorismate biosynthesis; chorismate from D-erythrose 4-phosphate and phosphoenolpyruvate: step 3/7.</text>
</comment>
<dbReference type="GO" id="GO:0009073">
    <property type="term" value="P:aromatic amino acid family biosynthetic process"/>
    <property type="evidence" value="ECO:0007669"/>
    <property type="project" value="UniProtKB-KW"/>
</dbReference>
<dbReference type="SUPFAM" id="SSF52304">
    <property type="entry name" value="Type II 3-dehydroquinate dehydratase"/>
    <property type="match status" value="1"/>
</dbReference>
<dbReference type="CDD" id="cd00466">
    <property type="entry name" value="DHQase_II"/>
    <property type="match status" value="1"/>
</dbReference>
<evidence type="ECO:0000256" key="3">
    <source>
        <dbReference type="ARBA" id="ARBA00004902"/>
    </source>
</evidence>
<comment type="catalytic activity">
    <reaction evidence="1 8">
        <text>3-dehydroquinate = 3-dehydroshikimate + H2O</text>
        <dbReference type="Rhea" id="RHEA:21096"/>
        <dbReference type="ChEBI" id="CHEBI:15377"/>
        <dbReference type="ChEBI" id="CHEBI:16630"/>
        <dbReference type="ChEBI" id="CHEBI:32364"/>
        <dbReference type="EC" id="4.2.1.10"/>
    </reaction>
</comment>
<gene>
    <name evidence="8" type="primary">aroQ</name>
    <name evidence="12" type="ORF">AAV94_07615</name>
</gene>
<feature type="binding site" evidence="8 10">
    <location>
        <position position="92"/>
    </location>
    <ligand>
        <name>substrate</name>
    </ligand>
</feature>
<dbReference type="NCBIfam" id="TIGR01088">
    <property type="entry name" value="aroQ"/>
    <property type="match status" value="1"/>
</dbReference>
<feature type="active site" description="Proton acceptor" evidence="8 9">
    <location>
        <position position="30"/>
    </location>
</feature>
<evidence type="ECO:0000256" key="2">
    <source>
        <dbReference type="ARBA" id="ARBA00003924"/>
    </source>
</evidence>
<accession>A0A0U1PZS2</accession>
<dbReference type="STRING" id="1610491.AAV94_07615"/>
<evidence type="ECO:0000256" key="7">
    <source>
        <dbReference type="ARBA" id="ARBA00023239"/>
    </source>
</evidence>
<organism evidence="12 13">
    <name type="scientific">Lampropedia cohaerens</name>
    <dbReference type="NCBI Taxonomy" id="1610491"/>
    <lineage>
        <taxon>Bacteria</taxon>
        <taxon>Pseudomonadati</taxon>
        <taxon>Pseudomonadota</taxon>
        <taxon>Betaproteobacteria</taxon>
        <taxon>Burkholderiales</taxon>
        <taxon>Comamonadaceae</taxon>
        <taxon>Lampropedia</taxon>
    </lineage>
</organism>
<dbReference type="GO" id="GO:0008652">
    <property type="term" value="P:amino acid biosynthetic process"/>
    <property type="evidence" value="ECO:0007669"/>
    <property type="project" value="UniProtKB-KW"/>
</dbReference>
<feature type="active site" description="Proton donor" evidence="8 9">
    <location>
        <position position="112"/>
    </location>
</feature>
<reference evidence="12 13" key="1">
    <citation type="submission" date="2015-05" db="EMBL/GenBank/DDBJ databases">
        <title>Draft genome sequence of Lampropedia sp. CT6, isolated from the microbial mat of a hot water spring, located at Manikaran, India.</title>
        <authorList>
            <person name="Tripathi C."/>
            <person name="Rani P."/>
            <person name="Mahato N.K."/>
            <person name="Lal R."/>
        </authorList>
    </citation>
    <scope>NUCLEOTIDE SEQUENCE [LARGE SCALE GENOMIC DNA]</scope>
    <source>
        <strain evidence="12 13">CT6</strain>
    </source>
</reference>
<evidence type="ECO:0000256" key="8">
    <source>
        <dbReference type="HAMAP-Rule" id="MF_00169"/>
    </source>
</evidence>
<feature type="binding site" evidence="8 10">
    <location>
        <position position="123"/>
    </location>
    <ligand>
        <name>substrate</name>
    </ligand>
</feature>
<dbReference type="Gene3D" id="3.40.50.9100">
    <property type="entry name" value="Dehydroquinase, class II"/>
    <property type="match status" value="1"/>
</dbReference>
<feature type="site" description="Transition state stabilizer" evidence="8 11">
    <location>
        <position position="25"/>
    </location>
</feature>
<dbReference type="OrthoDB" id="9790793at2"/>
<keyword evidence="13" id="KW-1185">Reference proteome</keyword>
<evidence type="ECO:0000256" key="5">
    <source>
        <dbReference type="ARBA" id="ARBA00011193"/>
    </source>
</evidence>
<dbReference type="AlphaFoldDB" id="A0A0U1PZS2"/>
<keyword evidence="7 8" id="KW-0456">Lyase</keyword>
<feature type="binding site" evidence="8 10">
    <location>
        <position position="99"/>
    </location>
    <ligand>
        <name>substrate</name>
    </ligand>
</feature>
<dbReference type="GO" id="GO:0003855">
    <property type="term" value="F:3-dehydroquinate dehydratase activity"/>
    <property type="evidence" value="ECO:0007669"/>
    <property type="project" value="UniProtKB-UniRule"/>
</dbReference>
<evidence type="ECO:0000256" key="11">
    <source>
        <dbReference type="PIRSR" id="PIRSR001399-3"/>
    </source>
</evidence>
<comment type="similarity">
    <text evidence="4 8">Belongs to the type-II 3-dehydroquinase family.</text>
</comment>
<protein>
    <recommendedName>
        <fullName evidence="6 8">3-dehydroquinate dehydratase</fullName>
        <shortName evidence="8">3-dehydroquinase</shortName>
        <ecNumber evidence="6 8">4.2.1.10</ecNumber>
    </recommendedName>
    <alternativeName>
        <fullName evidence="8">Type II DHQase</fullName>
    </alternativeName>
</protein>
<dbReference type="EC" id="4.2.1.10" evidence="6 8"/>
<evidence type="ECO:0000313" key="12">
    <source>
        <dbReference type="EMBL" id="KKW68018.1"/>
    </source>
</evidence>
<dbReference type="Pfam" id="PF01220">
    <property type="entry name" value="DHquinase_II"/>
    <property type="match status" value="1"/>
</dbReference>
<dbReference type="UniPathway" id="UPA00053">
    <property type="reaction ID" value="UER00086"/>
</dbReference>
<comment type="caution">
    <text evidence="12">The sequence shown here is derived from an EMBL/GenBank/DDBJ whole genome shotgun (WGS) entry which is preliminary data.</text>
</comment>
<dbReference type="NCBIfam" id="NF003805">
    <property type="entry name" value="PRK05395.1-2"/>
    <property type="match status" value="1"/>
</dbReference>
<dbReference type="NCBIfam" id="NF003806">
    <property type="entry name" value="PRK05395.1-3"/>
    <property type="match status" value="1"/>
</dbReference>
<dbReference type="InterPro" id="IPR018509">
    <property type="entry name" value="DHquinase_II_CS"/>
</dbReference>
<name>A0A0U1PZS2_9BURK</name>
<dbReference type="InterPro" id="IPR001874">
    <property type="entry name" value="DHquinase_II"/>
</dbReference>
<dbReference type="RefSeq" id="WP_046741720.1">
    <property type="nucleotide sequence ID" value="NZ_LBNQ01000023.1"/>
</dbReference>
<keyword evidence="8" id="KW-0057">Aromatic amino acid biosynthesis</keyword>
<dbReference type="InterPro" id="IPR036441">
    <property type="entry name" value="DHquinase_II_sf"/>
</dbReference>
<dbReference type="PIRSF" id="PIRSF001399">
    <property type="entry name" value="DHquinase_II"/>
    <property type="match status" value="1"/>
</dbReference>
<comment type="function">
    <text evidence="2 8">Catalyzes a trans-dehydration via an enolate intermediate.</text>
</comment>
<proteinExistence type="inferred from homology"/>
<dbReference type="EMBL" id="LBNQ01000023">
    <property type="protein sequence ID" value="KKW68018.1"/>
    <property type="molecule type" value="Genomic_DNA"/>
</dbReference>
<evidence type="ECO:0000256" key="1">
    <source>
        <dbReference type="ARBA" id="ARBA00001864"/>
    </source>
</evidence>
<evidence type="ECO:0000313" key="13">
    <source>
        <dbReference type="Proteomes" id="UP000050580"/>
    </source>
</evidence>
<dbReference type="GO" id="GO:0009423">
    <property type="term" value="P:chorismate biosynthetic process"/>
    <property type="evidence" value="ECO:0007669"/>
    <property type="project" value="UniProtKB-UniRule"/>
</dbReference>
<evidence type="ECO:0000256" key="4">
    <source>
        <dbReference type="ARBA" id="ARBA00011037"/>
    </source>
</evidence>
<sequence>MQANAPTPRTVIVLNGPNLNLLGTREPEIYGAATLADVEALCAERARQHGLRALCYQSNSEGDLVSWIHEAGQLYRQGQLAGVVLNAGAYTHTSVALLDAIKGTGVPVIELHISNVHAREPFRHHSYLSAAARAVMCGFGVAGYGLAIDAIAGW</sequence>
<dbReference type="PROSITE" id="PS01029">
    <property type="entry name" value="DEHYDROQUINASE_II"/>
    <property type="match status" value="1"/>
</dbReference>
<evidence type="ECO:0000256" key="9">
    <source>
        <dbReference type="PIRSR" id="PIRSR001399-1"/>
    </source>
</evidence>
<keyword evidence="8" id="KW-0028">Amino-acid biosynthesis</keyword>
<comment type="subunit">
    <text evidence="5 8">Homododecamer.</text>
</comment>
<evidence type="ECO:0000256" key="6">
    <source>
        <dbReference type="ARBA" id="ARBA00012060"/>
    </source>
</evidence>
<dbReference type="PATRIC" id="fig|1610491.3.peg.1616"/>